<feature type="domain" description="RRM" evidence="4">
    <location>
        <begin position="72"/>
        <end position="143"/>
    </location>
</feature>
<dbReference type="Proteomes" id="UP001605036">
    <property type="component" value="Unassembled WGS sequence"/>
</dbReference>
<dbReference type="GO" id="GO:0003723">
    <property type="term" value="F:RNA binding"/>
    <property type="evidence" value="ECO:0007669"/>
    <property type="project" value="UniProtKB-UniRule"/>
</dbReference>
<evidence type="ECO:0000256" key="1">
    <source>
        <dbReference type="ARBA" id="ARBA00022884"/>
    </source>
</evidence>
<keyword evidence="6" id="KW-1185">Reference proteome</keyword>
<accession>A0ABD1YC57</accession>
<feature type="region of interest" description="Disordered" evidence="3">
    <location>
        <begin position="561"/>
        <end position="593"/>
    </location>
</feature>
<dbReference type="PROSITE" id="PS50102">
    <property type="entry name" value="RRM"/>
    <property type="match status" value="1"/>
</dbReference>
<feature type="compositionally biased region" description="Basic and acidic residues" evidence="3">
    <location>
        <begin position="357"/>
        <end position="371"/>
    </location>
</feature>
<evidence type="ECO:0000256" key="3">
    <source>
        <dbReference type="SAM" id="MobiDB-lite"/>
    </source>
</evidence>
<feature type="region of interest" description="Disordered" evidence="3">
    <location>
        <begin position="141"/>
        <end position="168"/>
    </location>
</feature>
<feature type="compositionally biased region" description="Polar residues" evidence="3">
    <location>
        <begin position="144"/>
        <end position="155"/>
    </location>
</feature>
<sequence length="909" mass="99205">MSHQVEKLCRIYGSCGAIEACSYKTRTVAPTVRANEKDLRTGEVDASSSRRIYWILERFLLEAFLVQLLLVEVLKKFFEEHFGTVLDATVKEMKVGDQTYSRGFGFVTFEREKIAQAALQTGAATIHGRKVDIKEVAAKVGPNQHGQDASSSKLLTTGKEMPRESSRSRVIKLGPPHINFTTLKSNVFSHSLSKSTGLPSTKELRAKTQLEVVPGPSRQIPNPWQSLAAKTSIPAVRPTTGRSYASVIRQGAEATVDNEKDSLNNAMDPIPVSVGCSFRSAARAESSLDNLPQKEPPAQAYVPPHERRRCRWNGNEVVNFNNSSAQPGVVLDTTGEKENKNPRSMPSLHDSPADATAPERQERNKTIERSTMEVGSNSKPECDSPRSFGKTPLIWEENFPRLSAAPRAGRSSVPQYSSSDTSLQQSSIPVKKVWQQRFNCPEMYLPQSLYDTLYDQNGPDPKLATQSETSLVQSTNVAIGSQTSSNQASVHVLHSSAQFETSDLELSTHSNSELSLAQTLNKTRALRSSVSSASSLTKYSPIIPELLLQSETNLLQQSWSRTNLPRPTTPSGTFLPQYGPSYGPESSSHYRTSLPESSVWNETSLSESSIHFGSRMPESSIWNEGNSSESSSYSRLSLPESSIWNSNGASTSQSADFGRILQPSPTRFMTPSLQSWNGLSVPQLSGCSEHLVPESSSRSSVVLPEISSSSEKTLLQRWNWMSVSKSEMYAQKLTPQSDPWNCTSMLQSLPASSETFVPQSSSVQGTSLKEWSTYSWTGASPSSNYSPFSPRSEMNLVQSQDALTEPNLLQSPDGLTETESPSTSYGTPVQELSTPSNSGTSLTQSPPEETSVSKPRILSGTGMPESSTGREFYLTVPSSGTSSSESPVATPPLPSTPVLPRASSPRRKV</sequence>
<protein>
    <recommendedName>
        <fullName evidence="4">RRM domain-containing protein</fullName>
    </recommendedName>
</protein>
<gene>
    <name evidence="5" type="ORF">R1flu_003322</name>
</gene>
<evidence type="ECO:0000313" key="6">
    <source>
        <dbReference type="Proteomes" id="UP001605036"/>
    </source>
</evidence>
<feature type="region of interest" description="Disordered" evidence="3">
    <location>
        <begin position="806"/>
        <end position="909"/>
    </location>
</feature>
<dbReference type="EMBL" id="JBHFFA010000006">
    <property type="protein sequence ID" value="KAL2623117.1"/>
    <property type="molecule type" value="Genomic_DNA"/>
</dbReference>
<reference evidence="5 6" key="1">
    <citation type="submission" date="2024-09" db="EMBL/GenBank/DDBJ databases">
        <title>Chromosome-scale assembly of Riccia fluitans.</title>
        <authorList>
            <person name="Paukszto L."/>
            <person name="Sawicki J."/>
            <person name="Karawczyk K."/>
            <person name="Piernik-Szablinska J."/>
            <person name="Szczecinska M."/>
            <person name="Mazdziarz M."/>
        </authorList>
    </citation>
    <scope>NUCLEOTIDE SEQUENCE [LARGE SCALE GENOMIC DNA]</scope>
    <source>
        <strain evidence="5">Rf_01</strain>
        <tissue evidence="5">Aerial parts of the thallus</tissue>
    </source>
</reference>
<comment type="caution">
    <text evidence="5">The sequence shown here is derived from an EMBL/GenBank/DDBJ whole genome shotgun (WGS) entry which is preliminary data.</text>
</comment>
<dbReference type="Gene3D" id="3.30.70.330">
    <property type="match status" value="1"/>
</dbReference>
<dbReference type="InterPro" id="IPR035979">
    <property type="entry name" value="RBD_domain_sf"/>
</dbReference>
<organism evidence="5 6">
    <name type="scientific">Riccia fluitans</name>
    <dbReference type="NCBI Taxonomy" id="41844"/>
    <lineage>
        <taxon>Eukaryota</taxon>
        <taxon>Viridiplantae</taxon>
        <taxon>Streptophyta</taxon>
        <taxon>Embryophyta</taxon>
        <taxon>Marchantiophyta</taxon>
        <taxon>Marchantiopsida</taxon>
        <taxon>Marchantiidae</taxon>
        <taxon>Marchantiales</taxon>
        <taxon>Ricciaceae</taxon>
        <taxon>Riccia</taxon>
    </lineage>
</organism>
<keyword evidence="1 2" id="KW-0694">RNA-binding</keyword>
<dbReference type="SUPFAM" id="SSF54928">
    <property type="entry name" value="RNA-binding domain, RBD"/>
    <property type="match status" value="1"/>
</dbReference>
<dbReference type="AlphaFoldDB" id="A0ABD1YC57"/>
<evidence type="ECO:0000313" key="5">
    <source>
        <dbReference type="EMBL" id="KAL2623117.1"/>
    </source>
</evidence>
<dbReference type="InterPro" id="IPR050886">
    <property type="entry name" value="RNA-binding_reg"/>
</dbReference>
<dbReference type="Pfam" id="PF00076">
    <property type="entry name" value="RRM_1"/>
    <property type="match status" value="1"/>
</dbReference>
<evidence type="ECO:0000256" key="2">
    <source>
        <dbReference type="PROSITE-ProRule" id="PRU00176"/>
    </source>
</evidence>
<evidence type="ECO:0000259" key="4">
    <source>
        <dbReference type="PROSITE" id="PS50102"/>
    </source>
</evidence>
<feature type="compositionally biased region" description="Polar residues" evidence="3">
    <location>
        <begin position="561"/>
        <end position="574"/>
    </location>
</feature>
<name>A0ABD1YC57_9MARC</name>
<dbReference type="InterPro" id="IPR012677">
    <property type="entry name" value="Nucleotide-bd_a/b_plait_sf"/>
</dbReference>
<dbReference type="PANTHER" id="PTHR48024:SF56">
    <property type="entry name" value="HETEROGENEOUS NUCLEAR RIBONUCLEOPROTEIN A0"/>
    <property type="match status" value="1"/>
</dbReference>
<dbReference type="PANTHER" id="PTHR48024">
    <property type="entry name" value="GEO13361P1-RELATED"/>
    <property type="match status" value="1"/>
</dbReference>
<feature type="region of interest" description="Disordered" evidence="3">
    <location>
        <begin position="318"/>
        <end position="389"/>
    </location>
</feature>
<feature type="compositionally biased region" description="Polar residues" evidence="3">
    <location>
        <begin position="584"/>
        <end position="593"/>
    </location>
</feature>
<dbReference type="InterPro" id="IPR000504">
    <property type="entry name" value="RRM_dom"/>
</dbReference>
<feature type="compositionally biased region" description="Polar residues" evidence="3">
    <location>
        <begin position="817"/>
        <end position="853"/>
    </location>
</feature>
<proteinExistence type="predicted"/>